<dbReference type="AlphaFoldDB" id="A0A444YBF6"/>
<gene>
    <name evidence="3" type="ORF">Ahy_B07g087029</name>
</gene>
<dbReference type="InterPro" id="IPR058594">
    <property type="entry name" value="PB1-like_dom_pln"/>
</dbReference>
<feature type="compositionally biased region" description="Basic residues" evidence="1">
    <location>
        <begin position="48"/>
        <end position="57"/>
    </location>
</feature>
<keyword evidence="4" id="KW-1185">Reference proteome</keyword>
<evidence type="ECO:0000313" key="3">
    <source>
        <dbReference type="EMBL" id="RYQ99147.1"/>
    </source>
</evidence>
<accession>A0A444YBF6</accession>
<feature type="compositionally biased region" description="Gly residues" evidence="1">
    <location>
        <begin position="58"/>
        <end position="80"/>
    </location>
</feature>
<sequence length="216" mass="23230">MVQPQLEVVKHQPSQTLDIDFLMLKVGRSGDRWWVEEEIASLKGQARPGRRIRRVRGRSGGGRGEGGGPSDGKHGGGGGDSGRDRGNGGEGEGVDGGSVGYGGSGDMHSRFEAIEIVVEQGYVVENIAAMWYKSPKDETEVGLRMLHTDKDAMDMTRIGMRDNMVEFFIVHKKSATARKGCTIEKVQEIDGDEPTAPTAGTVRPGLIVLHKAQSSA</sequence>
<evidence type="ECO:0000256" key="1">
    <source>
        <dbReference type="SAM" id="MobiDB-lite"/>
    </source>
</evidence>
<proteinExistence type="predicted"/>
<evidence type="ECO:0000259" key="2">
    <source>
        <dbReference type="Pfam" id="PF26130"/>
    </source>
</evidence>
<dbReference type="Proteomes" id="UP000289738">
    <property type="component" value="Chromosome B07"/>
</dbReference>
<feature type="domain" description="PB1-like" evidence="2">
    <location>
        <begin position="106"/>
        <end position="171"/>
    </location>
</feature>
<evidence type="ECO:0000313" key="4">
    <source>
        <dbReference type="Proteomes" id="UP000289738"/>
    </source>
</evidence>
<reference evidence="3 4" key="1">
    <citation type="submission" date="2019-01" db="EMBL/GenBank/DDBJ databases">
        <title>Sequencing of cultivated peanut Arachis hypogaea provides insights into genome evolution and oil improvement.</title>
        <authorList>
            <person name="Chen X."/>
        </authorList>
    </citation>
    <scope>NUCLEOTIDE SEQUENCE [LARGE SCALE GENOMIC DNA]</scope>
    <source>
        <strain evidence="4">cv. Fuhuasheng</strain>
        <tissue evidence="3">Leaves</tissue>
    </source>
</reference>
<protein>
    <recommendedName>
        <fullName evidence="2">PB1-like domain-containing protein</fullName>
    </recommendedName>
</protein>
<dbReference type="Pfam" id="PF26130">
    <property type="entry name" value="PB1-like"/>
    <property type="match status" value="1"/>
</dbReference>
<organism evidence="3 4">
    <name type="scientific">Arachis hypogaea</name>
    <name type="common">Peanut</name>
    <dbReference type="NCBI Taxonomy" id="3818"/>
    <lineage>
        <taxon>Eukaryota</taxon>
        <taxon>Viridiplantae</taxon>
        <taxon>Streptophyta</taxon>
        <taxon>Embryophyta</taxon>
        <taxon>Tracheophyta</taxon>
        <taxon>Spermatophyta</taxon>
        <taxon>Magnoliopsida</taxon>
        <taxon>eudicotyledons</taxon>
        <taxon>Gunneridae</taxon>
        <taxon>Pentapetalae</taxon>
        <taxon>rosids</taxon>
        <taxon>fabids</taxon>
        <taxon>Fabales</taxon>
        <taxon>Fabaceae</taxon>
        <taxon>Papilionoideae</taxon>
        <taxon>50 kb inversion clade</taxon>
        <taxon>dalbergioids sensu lato</taxon>
        <taxon>Dalbergieae</taxon>
        <taxon>Pterocarpus clade</taxon>
        <taxon>Arachis</taxon>
    </lineage>
</organism>
<dbReference type="EMBL" id="SDMP01000017">
    <property type="protein sequence ID" value="RYQ99147.1"/>
    <property type="molecule type" value="Genomic_DNA"/>
</dbReference>
<feature type="compositionally biased region" description="Gly residues" evidence="1">
    <location>
        <begin position="88"/>
        <end position="102"/>
    </location>
</feature>
<feature type="region of interest" description="Disordered" evidence="1">
    <location>
        <begin position="45"/>
        <end position="102"/>
    </location>
</feature>
<name>A0A444YBF6_ARAHY</name>
<comment type="caution">
    <text evidence="3">The sequence shown here is derived from an EMBL/GenBank/DDBJ whole genome shotgun (WGS) entry which is preliminary data.</text>
</comment>